<evidence type="ECO:0000313" key="2">
    <source>
        <dbReference type="EMBL" id="TNM98940.1"/>
    </source>
</evidence>
<evidence type="ECO:0000313" key="3">
    <source>
        <dbReference type="Proteomes" id="UP000516260"/>
    </source>
</evidence>
<keyword evidence="3" id="KW-1185">Reference proteome</keyword>
<protein>
    <submittedName>
        <fullName evidence="2">Uncharacterized protein</fullName>
    </submittedName>
</protein>
<reference evidence="2 3" key="1">
    <citation type="submission" date="2019-04" db="EMBL/GenBank/DDBJ databases">
        <title>The sequence and de novo assembly of Takifugu bimaculatus genome using PacBio and Hi-C technologies.</title>
        <authorList>
            <person name="Xu P."/>
            <person name="Liu B."/>
            <person name="Zhou Z."/>
        </authorList>
    </citation>
    <scope>NUCLEOTIDE SEQUENCE [LARGE SCALE GENOMIC DNA]</scope>
    <source>
        <strain evidence="2">TB-2018</strain>
        <tissue evidence="2">Muscle</tissue>
    </source>
</reference>
<proteinExistence type="predicted"/>
<dbReference type="EMBL" id="SWLE01000006">
    <property type="protein sequence ID" value="TNM98940.1"/>
    <property type="molecule type" value="Genomic_DNA"/>
</dbReference>
<feature type="region of interest" description="Disordered" evidence="1">
    <location>
        <begin position="56"/>
        <end position="76"/>
    </location>
</feature>
<sequence length="103" mass="11756">MRIPPPTTAARLWVCLFVPQREKKSTEGSCTCAAWWLSLDSALHIMASPRMSDLTEVTSVPHMPAQTRTGPDRQDRRLQLTVWNIRGHNADSVKKKKKPTRYI</sequence>
<evidence type="ECO:0000256" key="1">
    <source>
        <dbReference type="SAM" id="MobiDB-lite"/>
    </source>
</evidence>
<organism evidence="2 3">
    <name type="scientific">Takifugu bimaculatus</name>
    <dbReference type="NCBI Taxonomy" id="433685"/>
    <lineage>
        <taxon>Eukaryota</taxon>
        <taxon>Metazoa</taxon>
        <taxon>Chordata</taxon>
        <taxon>Craniata</taxon>
        <taxon>Vertebrata</taxon>
        <taxon>Euteleostomi</taxon>
        <taxon>Actinopterygii</taxon>
        <taxon>Neopterygii</taxon>
        <taxon>Teleostei</taxon>
        <taxon>Neoteleostei</taxon>
        <taxon>Acanthomorphata</taxon>
        <taxon>Eupercaria</taxon>
        <taxon>Tetraodontiformes</taxon>
        <taxon>Tetradontoidea</taxon>
        <taxon>Tetraodontidae</taxon>
        <taxon>Takifugu</taxon>
    </lineage>
</organism>
<name>A0A4Z2C4U8_9TELE</name>
<dbReference type="Proteomes" id="UP000516260">
    <property type="component" value="Chromosome 14"/>
</dbReference>
<dbReference type="AlphaFoldDB" id="A0A4Z2C4U8"/>
<accession>A0A4Z2C4U8</accession>
<comment type="caution">
    <text evidence="2">The sequence shown here is derived from an EMBL/GenBank/DDBJ whole genome shotgun (WGS) entry which is preliminary data.</text>
</comment>
<gene>
    <name evidence="2" type="ORF">fugu_013504</name>
</gene>